<evidence type="ECO:0000259" key="3">
    <source>
        <dbReference type="Pfam" id="PF07593"/>
    </source>
</evidence>
<dbReference type="InterPro" id="IPR027039">
    <property type="entry name" value="Crtac1"/>
</dbReference>
<feature type="signal peptide" evidence="2">
    <location>
        <begin position="1"/>
        <end position="28"/>
    </location>
</feature>
<dbReference type="Pfam" id="PF13517">
    <property type="entry name" value="FG-GAP_3"/>
    <property type="match status" value="3"/>
</dbReference>
<evidence type="ECO:0000256" key="1">
    <source>
        <dbReference type="ARBA" id="ARBA00022729"/>
    </source>
</evidence>
<dbReference type="Pfam" id="PF07593">
    <property type="entry name" value="UnbV_ASPIC"/>
    <property type="match status" value="1"/>
</dbReference>
<evidence type="ECO:0000313" key="4">
    <source>
        <dbReference type="EMBL" id="PWK22584.1"/>
    </source>
</evidence>
<dbReference type="OrthoDB" id="9816120at2"/>
<dbReference type="InterPro" id="IPR013517">
    <property type="entry name" value="FG-GAP"/>
</dbReference>
<dbReference type="PANTHER" id="PTHR16026">
    <property type="entry name" value="CARTILAGE ACIDIC PROTEIN 1"/>
    <property type="match status" value="1"/>
</dbReference>
<comment type="caution">
    <text evidence="4">The sequence shown here is derived from an EMBL/GenBank/DDBJ whole genome shotgun (WGS) entry which is preliminary data.</text>
</comment>
<feature type="chain" id="PRO_5016323322" evidence="2">
    <location>
        <begin position="29"/>
        <end position="630"/>
    </location>
</feature>
<dbReference type="Proteomes" id="UP000245667">
    <property type="component" value="Unassembled WGS sequence"/>
</dbReference>
<reference evidence="4 5" key="1">
    <citation type="submission" date="2018-05" db="EMBL/GenBank/DDBJ databases">
        <title>Genomic Encyclopedia of Archaeal and Bacterial Type Strains, Phase II (KMG-II): from individual species to whole genera.</title>
        <authorList>
            <person name="Goeker M."/>
        </authorList>
    </citation>
    <scope>NUCLEOTIDE SEQUENCE [LARGE SCALE GENOMIC DNA]</scope>
    <source>
        <strain evidence="4 5">DSM 23514</strain>
    </source>
</reference>
<dbReference type="PANTHER" id="PTHR16026:SF0">
    <property type="entry name" value="CARTILAGE ACIDIC PROTEIN 1"/>
    <property type="match status" value="1"/>
</dbReference>
<gene>
    <name evidence="4" type="ORF">LX92_03059</name>
</gene>
<dbReference type="AlphaFoldDB" id="A0A316DX14"/>
<name>A0A316DX14_9FLAO</name>
<dbReference type="Gene3D" id="2.130.10.130">
    <property type="entry name" value="Integrin alpha, N-terminal"/>
    <property type="match status" value="2"/>
</dbReference>
<dbReference type="InterPro" id="IPR028994">
    <property type="entry name" value="Integrin_alpha_N"/>
</dbReference>
<organism evidence="4 5">
    <name type="scientific">Maribacter polysiphoniae</name>
    <dbReference type="NCBI Taxonomy" id="429344"/>
    <lineage>
        <taxon>Bacteria</taxon>
        <taxon>Pseudomonadati</taxon>
        <taxon>Bacteroidota</taxon>
        <taxon>Flavobacteriia</taxon>
        <taxon>Flavobacteriales</taxon>
        <taxon>Flavobacteriaceae</taxon>
        <taxon>Maribacter</taxon>
    </lineage>
</organism>
<keyword evidence="1 2" id="KW-0732">Signal</keyword>
<feature type="domain" description="ASPIC/UnbV" evidence="3">
    <location>
        <begin position="558"/>
        <end position="621"/>
    </location>
</feature>
<evidence type="ECO:0000256" key="2">
    <source>
        <dbReference type="SAM" id="SignalP"/>
    </source>
</evidence>
<dbReference type="SUPFAM" id="SSF69318">
    <property type="entry name" value="Integrin alpha N-terminal domain"/>
    <property type="match status" value="2"/>
</dbReference>
<dbReference type="InterPro" id="IPR011519">
    <property type="entry name" value="UnbV_ASPIC"/>
</dbReference>
<accession>A0A316DX14</accession>
<evidence type="ECO:0000313" key="5">
    <source>
        <dbReference type="Proteomes" id="UP000245667"/>
    </source>
</evidence>
<proteinExistence type="predicted"/>
<dbReference type="EMBL" id="QGGQ01000007">
    <property type="protein sequence ID" value="PWK22584.1"/>
    <property type="molecule type" value="Genomic_DNA"/>
</dbReference>
<sequence length="630" mass="70322">MRVMQKNSIKTFSITSLFLILISNHCQGQYAVTDASVHFKETFEDFVQKDKNLRKWDAPSVADLDQDGYPDLLLNDHGLGISVCWNNQGHFAKSIDIIMGDLHGVAVGDIDFDGKLEVIMSRGGGSGSNARNSKMFRVNKKREFIPLEDFDIPLEMMRGRTVKFFDGDNDGDLDLINFAFPTKEKKGKSENYVYENDGNGQLILKSTLPPSIADGQKTLLTDINSDNIIDLILYGHETIKVFQGLGDLTFKEVTGKVLPNSISDVTSVVEMDYDNDGDFDLYLTRGKDFEIGETFYNKQTKNWAFYTKRGNFKFEDLQTGDVLQMRNFQSQWPYNDAYYIGETGYLYDFPGETHSGKNIRLVNSNALGFPDKLNEKGGIHVGYVGNDRWRIAGNTWSPTTGVVHGVLDYPEYNHPKGLPDIFLENKNGKFVDSTEKAKLILEEHTVAASVADFDNNGFQDLLVIRRGNMVFQNEPIVYLNQGNSQFQQEMVSGISTSDWGSMGMAVEVLDYDLDGKVDIVIGNERGKWHLFKNLSKEANTNSFISIEVGKSSSGQATALGAMVNIKSCTGEQTQHIGSTGASYSQSFNKLVHFGLGECNKPIKVTVTWSNGEAITRTINNTQQKITIGKN</sequence>
<protein>
    <submittedName>
        <fullName evidence="4">VCBS repeat protein</fullName>
    </submittedName>
</protein>